<organism evidence="1 2">
    <name type="scientific">Portunus trituberculatus</name>
    <name type="common">Swimming crab</name>
    <name type="synonym">Neptunus trituberculatus</name>
    <dbReference type="NCBI Taxonomy" id="210409"/>
    <lineage>
        <taxon>Eukaryota</taxon>
        <taxon>Metazoa</taxon>
        <taxon>Ecdysozoa</taxon>
        <taxon>Arthropoda</taxon>
        <taxon>Crustacea</taxon>
        <taxon>Multicrustacea</taxon>
        <taxon>Malacostraca</taxon>
        <taxon>Eumalacostraca</taxon>
        <taxon>Eucarida</taxon>
        <taxon>Decapoda</taxon>
        <taxon>Pleocyemata</taxon>
        <taxon>Brachyura</taxon>
        <taxon>Eubrachyura</taxon>
        <taxon>Portunoidea</taxon>
        <taxon>Portunidae</taxon>
        <taxon>Portuninae</taxon>
        <taxon>Portunus</taxon>
    </lineage>
</organism>
<evidence type="ECO:0000313" key="1">
    <source>
        <dbReference type="EMBL" id="MPC69665.1"/>
    </source>
</evidence>
<proteinExistence type="predicted"/>
<gene>
    <name evidence="1" type="ORF">E2C01_063895</name>
</gene>
<keyword evidence="2" id="KW-1185">Reference proteome</keyword>
<dbReference type="EMBL" id="VSRR010029795">
    <property type="protein sequence ID" value="MPC69665.1"/>
    <property type="molecule type" value="Genomic_DNA"/>
</dbReference>
<dbReference type="AlphaFoldDB" id="A0A5B7HJE7"/>
<dbReference type="Proteomes" id="UP000324222">
    <property type="component" value="Unassembled WGS sequence"/>
</dbReference>
<comment type="caution">
    <text evidence="1">The sequence shown here is derived from an EMBL/GenBank/DDBJ whole genome shotgun (WGS) entry which is preliminary data.</text>
</comment>
<sequence length="101" mass="11878">MRSIESRQGEPSCTRLYATRKSSEESYLLTEMSTDLGNDSMKLDWKKLNIRLPAHLMEVFKGVQVHNELIRRKNDHIYQRSDFKQENDSSLNKQWMGGIQC</sequence>
<accession>A0A5B7HJE7</accession>
<protein>
    <submittedName>
        <fullName evidence="1">Uncharacterized protein</fullName>
    </submittedName>
</protein>
<evidence type="ECO:0000313" key="2">
    <source>
        <dbReference type="Proteomes" id="UP000324222"/>
    </source>
</evidence>
<reference evidence="1 2" key="1">
    <citation type="submission" date="2019-05" db="EMBL/GenBank/DDBJ databases">
        <title>Another draft genome of Portunus trituberculatus and its Hox gene families provides insights of decapod evolution.</title>
        <authorList>
            <person name="Jeong J.-H."/>
            <person name="Song I."/>
            <person name="Kim S."/>
            <person name="Choi T."/>
            <person name="Kim D."/>
            <person name="Ryu S."/>
            <person name="Kim W."/>
        </authorList>
    </citation>
    <scope>NUCLEOTIDE SEQUENCE [LARGE SCALE GENOMIC DNA]</scope>
    <source>
        <tissue evidence="1">Muscle</tissue>
    </source>
</reference>
<name>A0A5B7HJE7_PORTR</name>